<keyword evidence="6" id="KW-1185">Reference proteome</keyword>
<organism evidence="6 7">
    <name type="scientific">Ditylenchus dipsaci</name>
    <dbReference type="NCBI Taxonomy" id="166011"/>
    <lineage>
        <taxon>Eukaryota</taxon>
        <taxon>Metazoa</taxon>
        <taxon>Ecdysozoa</taxon>
        <taxon>Nematoda</taxon>
        <taxon>Chromadorea</taxon>
        <taxon>Rhabditida</taxon>
        <taxon>Tylenchina</taxon>
        <taxon>Tylenchomorpha</taxon>
        <taxon>Sphaerularioidea</taxon>
        <taxon>Anguinidae</taxon>
        <taxon>Anguininae</taxon>
        <taxon>Ditylenchus</taxon>
    </lineage>
</organism>
<dbReference type="InterPro" id="IPR002569">
    <property type="entry name" value="Met_Sox_Rdtase_MsrA_dom"/>
</dbReference>
<dbReference type="WBParaSite" id="jg14494">
    <property type="protein sequence ID" value="jg14494"/>
    <property type="gene ID" value="jg14494"/>
</dbReference>
<dbReference type="AlphaFoldDB" id="A0A915D1T7"/>
<protein>
    <recommendedName>
        <fullName evidence="2">peptide-methionine (S)-S-oxide reductase</fullName>
        <ecNumber evidence="2">1.8.4.11</ecNumber>
    </recommendedName>
    <alternativeName>
        <fullName evidence="4">Peptide-methionine (S)-S-oxide reductase</fullName>
    </alternativeName>
</protein>
<evidence type="ECO:0000256" key="2">
    <source>
        <dbReference type="ARBA" id="ARBA00012502"/>
    </source>
</evidence>
<comment type="similarity">
    <text evidence="1">Belongs to the MsrA Met sulfoxide reductase family.</text>
</comment>
<evidence type="ECO:0000256" key="3">
    <source>
        <dbReference type="ARBA" id="ARBA00023002"/>
    </source>
</evidence>
<dbReference type="InterPro" id="IPR036509">
    <property type="entry name" value="Met_Sox_Rdtase_MsrA_sf"/>
</dbReference>
<proteinExistence type="inferred from homology"/>
<keyword evidence="3" id="KW-0560">Oxidoreductase</keyword>
<dbReference type="PANTHER" id="PTHR43774">
    <property type="entry name" value="PEPTIDE METHIONINE SULFOXIDE REDUCTASE"/>
    <property type="match status" value="1"/>
</dbReference>
<evidence type="ECO:0000313" key="7">
    <source>
        <dbReference type="WBParaSite" id="jg14494"/>
    </source>
</evidence>
<evidence type="ECO:0000313" key="6">
    <source>
        <dbReference type="Proteomes" id="UP000887574"/>
    </source>
</evidence>
<dbReference type="SUPFAM" id="SSF55068">
    <property type="entry name" value="Peptide methionine sulfoxide reductase"/>
    <property type="match status" value="1"/>
</dbReference>
<dbReference type="Pfam" id="PF01625">
    <property type="entry name" value="PMSR"/>
    <property type="match status" value="2"/>
</dbReference>
<feature type="domain" description="Peptide methionine sulphoxide reductase MsrA" evidence="5">
    <location>
        <begin position="80"/>
        <end position="127"/>
    </location>
</feature>
<dbReference type="Gene3D" id="3.30.1060.10">
    <property type="entry name" value="Peptide methionine sulphoxide reductase MsrA"/>
    <property type="match status" value="2"/>
</dbReference>
<feature type="domain" description="Peptide methionine sulphoxide reductase MsrA" evidence="5">
    <location>
        <begin position="7"/>
        <end position="77"/>
    </location>
</feature>
<evidence type="ECO:0000256" key="4">
    <source>
        <dbReference type="ARBA" id="ARBA00030643"/>
    </source>
</evidence>
<sequence>MTSPLKQAYLGMQCFWGVESTFAKLGGVKKLGHVGYAGGDMLNPTYANIGDHTEITEVQYDENLCSYKEILDWFSRITIRHQKATAEEALKNEQKKYGSRAVQTYLKKLDKFYQAEDYHQKYWLRCQRSIFKQLKLSEAEVVNSVLAAKINAYLAGYDNFAELKSLATEYKLNDNLVTVIEEIARAGGDPRACH</sequence>
<dbReference type="EC" id="1.8.4.11" evidence="2"/>
<reference evidence="7" key="1">
    <citation type="submission" date="2022-11" db="UniProtKB">
        <authorList>
            <consortium name="WormBaseParasite"/>
        </authorList>
    </citation>
    <scope>IDENTIFICATION</scope>
</reference>
<dbReference type="Proteomes" id="UP000887574">
    <property type="component" value="Unplaced"/>
</dbReference>
<evidence type="ECO:0000259" key="5">
    <source>
        <dbReference type="Pfam" id="PF01625"/>
    </source>
</evidence>
<name>A0A915D1T7_9BILA</name>
<accession>A0A915D1T7</accession>
<evidence type="ECO:0000256" key="1">
    <source>
        <dbReference type="ARBA" id="ARBA00005591"/>
    </source>
</evidence>
<dbReference type="GO" id="GO:0008113">
    <property type="term" value="F:peptide-methionine (S)-S-oxide reductase activity"/>
    <property type="evidence" value="ECO:0007669"/>
    <property type="project" value="UniProtKB-EC"/>
</dbReference>
<dbReference type="PANTHER" id="PTHR43774:SF1">
    <property type="entry name" value="PEPTIDE METHIONINE SULFOXIDE REDUCTASE MSRA 2"/>
    <property type="match status" value="1"/>
</dbReference>